<name>A0ABQ4Q9P7_9BURK</name>
<sequence>MEGPLLALLFLAYLAVAFVWPSVRVWRQTGLNPYVLPSTDDAYGFVTSGFRLVLAGLGLYLVAQAFRSDVDRLLGVLEWMAHPTVRLAGWALLIASLLWTVVAQSQMGRSWRIGIDHEHGTPLVTSGLYAWSRNPIFLGMRLSMLGLLLLRPNALTAAMIVAADVLMQMQVRLEEAFLLQRHGARYRDYMRKTRRWL</sequence>
<comment type="caution">
    <text evidence="6">The sequence shown here is derived from an EMBL/GenBank/DDBJ whole genome shotgun (WGS) entry which is preliminary data.</text>
</comment>
<evidence type="ECO:0000313" key="7">
    <source>
        <dbReference type="Proteomes" id="UP000887222"/>
    </source>
</evidence>
<proteinExistence type="predicted"/>
<evidence type="ECO:0008006" key="8">
    <source>
        <dbReference type="Google" id="ProtNLM"/>
    </source>
</evidence>
<organism evidence="6 7">
    <name type="scientific">Noviherbaspirillum aridicola</name>
    <dbReference type="NCBI Taxonomy" id="2849687"/>
    <lineage>
        <taxon>Bacteria</taxon>
        <taxon>Pseudomonadati</taxon>
        <taxon>Pseudomonadota</taxon>
        <taxon>Betaproteobacteria</taxon>
        <taxon>Burkholderiales</taxon>
        <taxon>Oxalobacteraceae</taxon>
        <taxon>Noviherbaspirillum</taxon>
    </lineage>
</organism>
<keyword evidence="7" id="KW-1185">Reference proteome</keyword>
<accession>A0ABQ4Q9P7</accession>
<protein>
    <recommendedName>
        <fullName evidence="8">Protein-S-isoprenylcysteine O-methyltransferase Ste14</fullName>
    </recommendedName>
</protein>
<dbReference type="PANTHER" id="PTHR12714:SF9">
    <property type="entry name" value="PROTEIN-S-ISOPRENYLCYSTEINE O-METHYLTRANSFERASE"/>
    <property type="match status" value="1"/>
</dbReference>
<evidence type="ECO:0000256" key="4">
    <source>
        <dbReference type="ARBA" id="ARBA00023136"/>
    </source>
</evidence>
<keyword evidence="2 5" id="KW-0812">Transmembrane</keyword>
<evidence type="ECO:0000256" key="1">
    <source>
        <dbReference type="ARBA" id="ARBA00004141"/>
    </source>
</evidence>
<dbReference type="Pfam" id="PF04140">
    <property type="entry name" value="ICMT"/>
    <property type="match status" value="1"/>
</dbReference>
<keyword evidence="4 5" id="KW-0472">Membrane</keyword>
<evidence type="ECO:0000256" key="2">
    <source>
        <dbReference type="ARBA" id="ARBA00022692"/>
    </source>
</evidence>
<comment type="subcellular location">
    <subcellularLocation>
        <location evidence="1">Membrane</location>
        <topology evidence="1">Multi-pass membrane protein</topology>
    </subcellularLocation>
</comment>
<dbReference type="Gene3D" id="1.20.120.1630">
    <property type="match status" value="1"/>
</dbReference>
<feature type="transmembrane region" description="Helical" evidence="5">
    <location>
        <begin position="45"/>
        <end position="63"/>
    </location>
</feature>
<dbReference type="PANTHER" id="PTHR12714">
    <property type="entry name" value="PROTEIN-S ISOPRENYLCYSTEINE O-METHYLTRANSFERASE"/>
    <property type="match status" value="1"/>
</dbReference>
<dbReference type="Proteomes" id="UP000887222">
    <property type="component" value="Unassembled WGS sequence"/>
</dbReference>
<evidence type="ECO:0000256" key="5">
    <source>
        <dbReference type="SAM" id="Phobius"/>
    </source>
</evidence>
<dbReference type="EMBL" id="BPMK01000022">
    <property type="protein sequence ID" value="GIZ53925.1"/>
    <property type="molecule type" value="Genomic_DNA"/>
</dbReference>
<reference evidence="6 7" key="1">
    <citation type="journal article" date="2022" name="Int. J. Syst. Evol. Microbiol.">
        <title>Noviherbaspirillum aridicola sp. nov., isolated from an arid soil in Pakistan.</title>
        <authorList>
            <person name="Khan I.U."/>
            <person name="Saqib M."/>
            <person name="Amin A."/>
            <person name="Hussain F."/>
            <person name="Li L."/>
            <person name="Liu Y.H."/>
            <person name="Fang B.Z."/>
            <person name="Ahmed I."/>
            <person name="Li W.J."/>
        </authorList>
    </citation>
    <scope>NUCLEOTIDE SEQUENCE [LARGE SCALE GENOMIC DNA]</scope>
    <source>
        <strain evidence="6 7">NCCP-691</strain>
    </source>
</reference>
<feature type="transmembrane region" description="Helical" evidence="5">
    <location>
        <begin position="84"/>
        <end position="102"/>
    </location>
</feature>
<gene>
    <name evidence="6" type="ORF">NCCP691_39390</name>
</gene>
<evidence type="ECO:0000256" key="3">
    <source>
        <dbReference type="ARBA" id="ARBA00022989"/>
    </source>
</evidence>
<dbReference type="RefSeq" id="WP_220810335.1">
    <property type="nucleotide sequence ID" value="NZ_BPMK01000022.1"/>
</dbReference>
<evidence type="ECO:0000313" key="6">
    <source>
        <dbReference type="EMBL" id="GIZ53925.1"/>
    </source>
</evidence>
<dbReference type="InterPro" id="IPR007269">
    <property type="entry name" value="ICMT_MeTrfase"/>
</dbReference>
<keyword evidence="3 5" id="KW-1133">Transmembrane helix</keyword>